<name>A0A5B7GSB3_PORTR</name>
<organism evidence="10 11">
    <name type="scientific">Portunus trituberculatus</name>
    <name type="common">Swimming crab</name>
    <name type="synonym">Neptunus trituberculatus</name>
    <dbReference type="NCBI Taxonomy" id="210409"/>
    <lineage>
        <taxon>Eukaryota</taxon>
        <taxon>Metazoa</taxon>
        <taxon>Ecdysozoa</taxon>
        <taxon>Arthropoda</taxon>
        <taxon>Crustacea</taxon>
        <taxon>Multicrustacea</taxon>
        <taxon>Malacostraca</taxon>
        <taxon>Eumalacostraca</taxon>
        <taxon>Eucarida</taxon>
        <taxon>Decapoda</taxon>
        <taxon>Pleocyemata</taxon>
        <taxon>Brachyura</taxon>
        <taxon>Eubrachyura</taxon>
        <taxon>Portunoidea</taxon>
        <taxon>Portunidae</taxon>
        <taxon>Portuninae</taxon>
        <taxon>Portunus</taxon>
    </lineage>
</organism>
<protein>
    <submittedName>
        <fullName evidence="10">Cyclic nucleotide-gated cation channel subunit A</fullName>
    </submittedName>
</protein>
<keyword evidence="5" id="KW-0406">Ion transport</keyword>
<dbReference type="EMBL" id="VSRR010020184">
    <property type="protein sequence ID" value="MPC62900.1"/>
    <property type="molecule type" value="Genomic_DNA"/>
</dbReference>
<dbReference type="InterPro" id="IPR018490">
    <property type="entry name" value="cNMP-bd_dom_sf"/>
</dbReference>
<evidence type="ECO:0000313" key="10">
    <source>
        <dbReference type="EMBL" id="MPC62900.1"/>
    </source>
</evidence>
<keyword evidence="2" id="KW-0813">Transport</keyword>
<dbReference type="GO" id="GO:0044877">
    <property type="term" value="F:protein-containing complex binding"/>
    <property type="evidence" value="ECO:0007669"/>
    <property type="project" value="TreeGrafter"/>
</dbReference>
<evidence type="ECO:0000256" key="7">
    <source>
        <dbReference type="ARBA" id="ARBA00023286"/>
    </source>
</evidence>
<dbReference type="GO" id="GO:0005886">
    <property type="term" value="C:plasma membrane"/>
    <property type="evidence" value="ECO:0007669"/>
    <property type="project" value="TreeGrafter"/>
</dbReference>
<evidence type="ECO:0000256" key="3">
    <source>
        <dbReference type="ARBA" id="ARBA00022692"/>
    </source>
</evidence>
<evidence type="ECO:0000256" key="8">
    <source>
        <dbReference type="ARBA" id="ARBA00023303"/>
    </source>
</evidence>
<dbReference type="GO" id="GO:0017071">
    <property type="term" value="C:intracellular cyclic nucleotide activated cation channel complex"/>
    <property type="evidence" value="ECO:0007669"/>
    <property type="project" value="TreeGrafter"/>
</dbReference>
<dbReference type="GO" id="GO:0005223">
    <property type="term" value="F:intracellularly cGMP-activated cation channel activity"/>
    <property type="evidence" value="ECO:0007669"/>
    <property type="project" value="TreeGrafter"/>
</dbReference>
<evidence type="ECO:0000313" key="11">
    <source>
        <dbReference type="Proteomes" id="UP000324222"/>
    </source>
</evidence>
<evidence type="ECO:0000256" key="4">
    <source>
        <dbReference type="ARBA" id="ARBA00022989"/>
    </source>
</evidence>
<keyword evidence="4" id="KW-1133">Transmembrane helix</keyword>
<dbReference type="PANTHER" id="PTHR45638">
    <property type="entry name" value="CYCLIC NUCLEOTIDE-GATED CATION CHANNEL SUBUNIT A"/>
    <property type="match status" value="1"/>
</dbReference>
<sequence length="173" mass="18780">MRRGRSSGGPTYRPAAELSGAQFEIASGAQFENAVLKSLPDKLKAEIAIHVHLDTLKQVRIFQDCEPGLLVELVLKLKLQVFSPGDFVCRKGDVGKEMYIVKRGRLSVVADDGKTVYATLGAGSVFGEVSILNIAGNKTGNRRTANVRSVGYSDLFCLSKNDLWDALTEVSHP</sequence>
<dbReference type="SMART" id="SM00100">
    <property type="entry name" value="cNMP"/>
    <property type="match status" value="1"/>
</dbReference>
<dbReference type="InterPro" id="IPR018488">
    <property type="entry name" value="cNMP-bd_CS"/>
</dbReference>
<dbReference type="OrthoDB" id="421226at2759"/>
<evidence type="ECO:0000256" key="1">
    <source>
        <dbReference type="ARBA" id="ARBA00004141"/>
    </source>
</evidence>
<proteinExistence type="predicted"/>
<evidence type="ECO:0000256" key="6">
    <source>
        <dbReference type="ARBA" id="ARBA00023136"/>
    </source>
</evidence>
<evidence type="ECO:0000256" key="2">
    <source>
        <dbReference type="ARBA" id="ARBA00022448"/>
    </source>
</evidence>
<dbReference type="Proteomes" id="UP000324222">
    <property type="component" value="Unassembled WGS sequence"/>
</dbReference>
<keyword evidence="11" id="KW-1185">Reference proteome</keyword>
<dbReference type="PROSITE" id="PS50042">
    <property type="entry name" value="CNMP_BINDING_3"/>
    <property type="match status" value="1"/>
</dbReference>
<dbReference type="Pfam" id="PF00027">
    <property type="entry name" value="cNMP_binding"/>
    <property type="match status" value="1"/>
</dbReference>
<reference evidence="10 11" key="1">
    <citation type="submission" date="2019-05" db="EMBL/GenBank/DDBJ databases">
        <title>Another draft genome of Portunus trituberculatus and its Hox gene families provides insights of decapod evolution.</title>
        <authorList>
            <person name="Jeong J.-H."/>
            <person name="Song I."/>
            <person name="Kim S."/>
            <person name="Choi T."/>
            <person name="Kim D."/>
            <person name="Ryu S."/>
            <person name="Kim W."/>
        </authorList>
    </citation>
    <scope>NUCLEOTIDE SEQUENCE [LARGE SCALE GENOMIC DNA]</scope>
    <source>
        <tissue evidence="10">Muscle</tissue>
    </source>
</reference>
<dbReference type="InterPro" id="IPR050866">
    <property type="entry name" value="CNG_cation_channel"/>
</dbReference>
<evidence type="ECO:0000256" key="5">
    <source>
        <dbReference type="ARBA" id="ARBA00023065"/>
    </source>
</evidence>
<dbReference type="AlphaFoldDB" id="A0A5B7GSB3"/>
<dbReference type="SUPFAM" id="SSF51206">
    <property type="entry name" value="cAMP-binding domain-like"/>
    <property type="match status" value="1"/>
</dbReference>
<accession>A0A5B7GSB3</accession>
<dbReference type="GO" id="GO:0005222">
    <property type="term" value="F:intracellularly cAMP-activated cation channel activity"/>
    <property type="evidence" value="ECO:0007669"/>
    <property type="project" value="TreeGrafter"/>
</dbReference>
<keyword evidence="8" id="KW-0407">Ion channel</keyword>
<dbReference type="PROSITE" id="PS00888">
    <property type="entry name" value="CNMP_BINDING_1"/>
    <property type="match status" value="1"/>
</dbReference>
<feature type="domain" description="Cyclic nucleotide-binding" evidence="9">
    <location>
        <begin position="61"/>
        <end position="173"/>
    </location>
</feature>
<keyword evidence="6" id="KW-0472">Membrane</keyword>
<keyword evidence="3" id="KW-0812">Transmembrane</keyword>
<dbReference type="GO" id="GO:0030553">
    <property type="term" value="F:cGMP binding"/>
    <property type="evidence" value="ECO:0007669"/>
    <property type="project" value="TreeGrafter"/>
</dbReference>
<gene>
    <name evidence="10" type="primary">CngA_2</name>
    <name evidence="10" type="ORF">E2C01_056990</name>
</gene>
<comment type="subcellular location">
    <subcellularLocation>
        <location evidence="1">Membrane</location>
        <topology evidence="1">Multi-pass membrane protein</topology>
    </subcellularLocation>
</comment>
<dbReference type="PANTHER" id="PTHR45638:SF11">
    <property type="entry name" value="CYCLIC NUCLEOTIDE-GATED CATION CHANNEL SUBUNIT A"/>
    <property type="match status" value="1"/>
</dbReference>
<keyword evidence="7" id="KW-1071">Ligand-gated ion channel</keyword>
<comment type="caution">
    <text evidence="10">The sequence shown here is derived from an EMBL/GenBank/DDBJ whole genome shotgun (WGS) entry which is preliminary data.</text>
</comment>
<dbReference type="Gene3D" id="2.60.120.10">
    <property type="entry name" value="Jelly Rolls"/>
    <property type="match status" value="1"/>
</dbReference>
<evidence type="ECO:0000259" key="9">
    <source>
        <dbReference type="PROSITE" id="PS50042"/>
    </source>
</evidence>
<dbReference type="CDD" id="cd00038">
    <property type="entry name" value="CAP_ED"/>
    <property type="match status" value="1"/>
</dbReference>
<dbReference type="FunFam" id="2.60.120.10:FF:000002">
    <property type="entry name" value="Cyclic nucleotide gated channel alpha 1a"/>
    <property type="match status" value="1"/>
</dbReference>
<dbReference type="PROSITE" id="PS00889">
    <property type="entry name" value="CNMP_BINDING_2"/>
    <property type="match status" value="1"/>
</dbReference>
<dbReference type="InterPro" id="IPR014710">
    <property type="entry name" value="RmlC-like_jellyroll"/>
</dbReference>
<dbReference type="InterPro" id="IPR000595">
    <property type="entry name" value="cNMP-bd_dom"/>
</dbReference>